<evidence type="ECO:0000313" key="4">
    <source>
        <dbReference type="Proteomes" id="UP000030645"/>
    </source>
</evidence>
<feature type="region of interest" description="Disordered" evidence="2">
    <location>
        <begin position="214"/>
        <end position="234"/>
    </location>
</feature>
<dbReference type="KEGG" id="mnt:21397603"/>
<dbReference type="OrthoDB" id="671439at2759"/>
<evidence type="ECO:0000256" key="2">
    <source>
        <dbReference type="SAM" id="MobiDB-lite"/>
    </source>
</evidence>
<reference evidence="4" key="1">
    <citation type="submission" date="2013-01" db="EMBL/GenBank/DDBJ databases">
        <title>Draft Genome Sequence of a Mulberry Tree, Morus notabilis C.K. Schneid.</title>
        <authorList>
            <person name="He N."/>
            <person name="Zhao S."/>
        </authorList>
    </citation>
    <scope>NUCLEOTIDE SEQUENCE</scope>
</reference>
<keyword evidence="3" id="KW-0808">Transferase</keyword>
<gene>
    <name evidence="3" type="ORF">L484_014465</name>
</gene>
<sequence length="485" mass="53104">MASKYENCPRSVSVTKTVSVYPKILHPQKVLNLSNLDRQCPNLMYLVYFYGPCNAYKGLSLSSVFNSFKCGLEETLAIWYPAAGRLSLNPNDGKLNLWCNNRGAILAEATAELVKISDLGDLTQYCDFFERLVYKPDFGGNFSQMPLVVAQVTKFGCGGYSIGIGSSHSLFDGPAAYNFLSAWASSSSATMMKQNKDSNLEMFKPVHERPTLLLGSSSSNSQAPKEVITNHPNYDHQKTGAAAIDHLLQLIMQAAAEGNLQKSASSVAAGSSDIRKGFVFKTFHLTGAFVESLKRRILQEDGGFSCSSFEVLAALLWKARTKAMGLRKEKMACLQFAVDTRNKLVPPLPNGFSGNAFVLASVALSAGEVEKLGYKAIVEKIREAKDSCNNEYVKAYMEGLQGPQAPLPPLNELTLVSDWTRMPFHKLDFFNGSAGSAFVSPLVPPIPQVTYFMQNPNDHLAIDVRIGLLPQFLNAFSSYFLAATQ</sequence>
<dbReference type="GO" id="GO:0016747">
    <property type="term" value="F:acyltransferase activity, transferring groups other than amino-acyl groups"/>
    <property type="evidence" value="ECO:0007669"/>
    <property type="project" value="TreeGrafter"/>
</dbReference>
<dbReference type="Pfam" id="PF02458">
    <property type="entry name" value="Transferase"/>
    <property type="match status" value="1"/>
</dbReference>
<proteinExistence type="inferred from homology"/>
<evidence type="ECO:0000313" key="3">
    <source>
        <dbReference type="EMBL" id="EXB38649.1"/>
    </source>
</evidence>
<dbReference type="PANTHER" id="PTHR31642:SF145">
    <property type="entry name" value="BRASSINOSTEROID-RELATED ACYLTRANSFERASE 1"/>
    <property type="match status" value="1"/>
</dbReference>
<name>W9QJH0_9ROSA</name>
<keyword evidence="4" id="KW-1185">Reference proteome</keyword>
<dbReference type="InterPro" id="IPR050317">
    <property type="entry name" value="Plant_Fungal_Acyltransferase"/>
</dbReference>
<feature type="compositionally biased region" description="Polar residues" evidence="2">
    <location>
        <begin position="214"/>
        <end position="223"/>
    </location>
</feature>
<dbReference type="InterPro" id="IPR023213">
    <property type="entry name" value="CAT-like_dom_sf"/>
</dbReference>
<dbReference type="Gene3D" id="3.30.559.10">
    <property type="entry name" value="Chloramphenicol acetyltransferase-like domain"/>
    <property type="match status" value="2"/>
</dbReference>
<comment type="similarity">
    <text evidence="1">Belongs to the plant acyltransferase family.</text>
</comment>
<evidence type="ECO:0000256" key="1">
    <source>
        <dbReference type="ARBA" id="ARBA00009861"/>
    </source>
</evidence>
<protein>
    <submittedName>
        <fullName evidence="3">Omega-hydroxypalmitate O-feruloyl transferase</fullName>
    </submittedName>
</protein>
<dbReference type="STRING" id="981085.W9QJH0"/>
<dbReference type="eggNOG" id="ENOG502QSIF">
    <property type="taxonomic scope" value="Eukaryota"/>
</dbReference>
<dbReference type="EMBL" id="KE343700">
    <property type="protein sequence ID" value="EXB38649.1"/>
    <property type="molecule type" value="Genomic_DNA"/>
</dbReference>
<dbReference type="AlphaFoldDB" id="W9QJH0"/>
<dbReference type="Proteomes" id="UP000030645">
    <property type="component" value="Unassembled WGS sequence"/>
</dbReference>
<dbReference type="PANTHER" id="PTHR31642">
    <property type="entry name" value="TRICHOTHECENE 3-O-ACETYLTRANSFERASE"/>
    <property type="match status" value="1"/>
</dbReference>
<accession>W9QJH0</accession>
<organism evidence="3 4">
    <name type="scientific">Morus notabilis</name>
    <dbReference type="NCBI Taxonomy" id="981085"/>
    <lineage>
        <taxon>Eukaryota</taxon>
        <taxon>Viridiplantae</taxon>
        <taxon>Streptophyta</taxon>
        <taxon>Embryophyta</taxon>
        <taxon>Tracheophyta</taxon>
        <taxon>Spermatophyta</taxon>
        <taxon>Magnoliopsida</taxon>
        <taxon>eudicotyledons</taxon>
        <taxon>Gunneridae</taxon>
        <taxon>Pentapetalae</taxon>
        <taxon>rosids</taxon>
        <taxon>fabids</taxon>
        <taxon>Rosales</taxon>
        <taxon>Moraceae</taxon>
        <taxon>Moreae</taxon>
        <taxon>Morus</taxon>
    </lineage>
</organism>